<dbReference type="GO" id="GO:0006302">
    <property type="term" value="P:double-strand break repair"/>
    <property type="evidence" value="ECO:0007669"/>
    <property type="project" value="TreeGrafter"/>
</dbReference>
<evidence type="ECO:0000256" key="3">
    <source>
        <dbReference type="ARBA" id="ARBA00023027"/>
    </source>
</evidence>
<reference evidence="8 9" key="1">
    <citation type="submission" date="2015-12" db="EMBL/GenBank/DDBJ databases">
        <title>The genome of Folsomia candida.</title>
        <authorList>
            <person name="Faddeeva A."/>
            <person name="Derks M.F."/>
            <person name="Anvar Y."/>
            <person name="Smit S."/>
            <person name="Van Straalen N."/>
            <person name="Roelofs D."/>
        </authorList>
    </citation>
    <scope>NUCLEOTIDE SEQUENCE [LARGE SCALE GENOMIC DNA]</scope>
    <source>
        <strain evidence="8 9">VU population</strain>
        <tissue evidence="8">Whole body</tissue>
    </source>
</reference>
<dbReference type="STRING" id="158441.A0A226DT08"/>
<keyword evidence="2 5" id="KW-0808">Transferase</keyword>
<dbReference type="Pfam" id="PF00644">
    <property type="entry name" value="PARP"/>
    <property type="match status" value="1"/>
</dbReference>
<dbReference type="GO" id="GO:0070212">
    <property type="term" value="P:protein poly-ADP-ribosylation"/>
    <property type="evidence" value="ECO:0007669"/>
    <property type="project" value="TreeGrafter"/>
</dbReference>
<evidence type="ECO:0000256" key="1">
    <source>
        <dbReference type="ARBA" id="ARBA00022676"/>
    </source>
</evidence>
<feature type="compositionally biased region" description="Low complexity" evidence="6">
    <location>
        <begin position="14"/>
        <end position="27"/>
    </location>
</feature>
<dbReference type="PROSITE" id="PS51059">
    <property type="entry name" value="PARP_CATALYTIC"/>
    <property type="match status" value="1"/>
</dbReference>
<dbReference type="GO" id="GO:1990404">
    <property type="term" value="F:NAD+-protein mono-ADP-ribosyltransferase activity"/>
    <property type="evidence" value="ECO:0007669"/>
    <property type="project" value="TreeGrafter"/>
</dbReference>
<protein>
    <recommendedName>
        <fullName evidence="5">Poly [ADP-ribose] polymerase</fullName>
        <shortName evidence="5">PARP</shortName>
        <ecNumber evidence="5">2.4.2.-</ecNumber>
    </recommendedName>
</protein>
<dbReference type="OrthoDB" id="429950at2759"/>
<comment type="catalytic activity">
    <reaction evidence="4">
        <text>NAD(+) + (ADP-D-ribosyl)n-acceptor = nicotinamide + (ADP-D-ribosyl)n+1-acceptor + H(+).</text>
        <dbReference type="EC" id="2.4.2.30"/>
    </reaction>
</comment>
<evidence type="ECO:0000256" key="6">
    <source>
        <dbReference type="SAM" id="MobiDB-lite"/>
    </source>
</evidence>
<evidence type="ECO:0000256" key="4">
    <source>
        <dbReference type="ARBA" id="ARBA00033987"/>
    </source>
</evidence>
<dbReference type="GO" id="GO:0003950">
    <property type="term" value="F:NAD+ poly-ADP-ribosyltransferase activity"/>
    <property type="evidence" value="ECO:0007669"/>
    <property type="project" value="UniProtKB-UniRule"/>
</dbReference>
<sequence length="411" mass="46812">MTTPFNNEFHNRSRNFSPNNPFNPRNSTRSVVNLPNKHFTPRNSTRSFVSLEDRQEYLARRRERAKEEEYLNRISSLMQTDRLSLDSSAKIKLWEDGPNHAKVVKYVNNSQCHNNVKLTVVNIHRVWRRGDAQRLLHNNRKLLWHGTKRSNIPAILQNGFRLPNSAGQMFGSGIYFADRITKSSNYSDQDATFLLLCEVGLGRIYSCAKSHNHLTAPPSGFESTKGNGTYVPDWTDNGNYMGSHIPFGRTARCTKYDSHAVLYNEFIVYDPQRIIVRFLVEVRVHIVVNPRTELDLVVPKDFVGKRKPTRAGLNTSFPNQYSNIATIARITPARAPGPSMSFGNVTTVKKIPKPTPQNLPTFRMNPIAQRSTQSYIPPIYEHTPSIQNCQQPAPLRRTAPPQLKKSDCAIL</sequence>
<dbReference type="EMBL" id="LNIX01000012">
    <property type="protein sequence ID" value="OXA48353.1"/>
    <property type="molecule type" value="Genomic_DNA"/>
</dbReference>
<organism evidence="8 9">
    <name type="scientific">Folsomia candida</name>
    <name type="common">Springtail</name>
    <dbReference type="NCBI Taxonomy" id="158441"/>
    <lineage>
        <taxon>Eukaryota</taxon>
        <taxon>Metazoa</taxon>
        <taxon>Ecdysozoa</taxon>
        <taxon>Arthropoda</taxon>
        <taxon>Hexapoda</taxon>
        <taxon>Collembola</taxon>
        <taxon>Entomobryomorpha</taxon>
        <taxon>Isotomoidea</taxon>
        <taxon>Isotomidae</taxon>
        <taxon>Proisotominae</taxon>
        <taxon>Folsomia</taxon>
    </lineage>
</organism>
<evidence type="ECO:0000256" key="5">
    <source>
        <dbReference type="RuleBase" id="RU362114"/>
    </source>
</evidence>
<proteinExistence type="predicted"/>
<keyword evidence="1 5" id="KW-0328">Glycosyltransferase</keyword>
<name>A0A226DT08_FOLCA</name>
<feature type="region of interest" description="Disordered" evidence="6">
    <location>
        <begin position="1"/>
        <end position="39"/>
    </location>
</feature>
<keyword evidence="9" id="KW-1185">Reference proteome</keyword>
<evidence type="ECO:0000313" key="8">
    <source>
        <dbReference type="EMBL" id="OXA48353.1"/>
    </source>
</evidence>
<comment type="caution">
    <text evidence="8">The sequence shown here is derived from an EMBL/GenBank/DDBJ whole genome shotgun (WGS) entry which is preliminary data.</text>
</comment>
<dbReference type="PANTHER" id="PTHR10459:SF60">
    <property type="entry name" value="POLY [ADP-RIBOSE] POLYMERASE 2"/>
    <property type="match status" value="1"/>
</dbReference>
<dbReference type="PANTHER" id="PTHR10459">
    <property type="entry name" value="DNA LIGASE"/>
    <property type="match status" value="1"/>
</dbReference>
<dbReference type="InterPro" id="IPR012317">
    <property type="entry name" value="Poly(ADP-ribose)pol_cat_dom"/>
</dbReference>
<dbReference type="SUPFAM" id="SSF56399">
    <property type="entry name" value="ADP-ribosylation"/>
    <property type="match status" value="1"/>
</dbReference>
<gene>
    <name evidence="8" type="ORF">Fcan01_17141</name>
</gene>
<dbReference type="Gene3D" id="3.90.228.10">
    <property type="match status" value="1"/>
</dbReference>
<dbReference type="AlphaFoldDB" id="A0A226DT08"/>
<keyword evidence="3 5" id="KW-0520">NAD</keyword>
<dbReference type="Proteomes" id="UP000198287">
    <property type="component" value="Unassembled WGS sequence"/>
</dbReference>
<accession>A0A226DT08</accession>
<evidence type="ECO:0000313" key="9">
    <source>
        <dbReference type="Proteomes" id="UP000198287"/>
    </source>
</evidence>
<evidence type="ECO:0000259" key="7">
    <source>
        <dbReference type="PROSITE" id="PS51059"/>
    </source>
</evidence>
<dbReference type="EC" id="2.4.2.-" evidence="5"/>
<feature type="domain" description="PARP catalytic" evidence="7">
    <location>
        <begin position="74"/>
        <end position="291"/>
    </location>
</feature>
<dbReference type="GO" id="GO:0005730">
    <property type="term" value="C:nucleolus"/>
    <property type="evidence" value="ECO:0007669"/>
    <property type="project" value="TreeGrafter"/>
</dbReference>
<dbReference type="InterPro" id="IPR050800">
    <property type="entry name" value="ARTD/PARP"/>
</dbReference>
<evidence type="ECO:0000256" key="2">
    <source>
        <dbReference type="ARBA" id="ARBA00022679"/>
    </source>
</evidence>